<dbReference type="SUPFAM" id="SSF55469">
    <property type="entry name" value="FMN-dependent nitroreductase-like"/>
    <property type="match status" value="1"/>
</dbReference>
<evidence type="ECO:0000259" key="3">
    <source>
        <dbReference type="Pfam" id="PF00881"/>
    </source>
</evidence>
<accession>A0A561PA37</accession>
<dbReference type="Gene3D" id="3.40.109.10">
    <property type="entry name" value="NADH Oxidase"/>
    <property type="match status" value="1"/>
</dbReference>
<reference evidence="4 5" key="1">
    <citation type="submission" date="2019-06" db="EMBL/GenBank/DDBJ databases">
        <title>Sorghum-associated microbial communities from plants grown in Nebraska, USA.</title>
        <authorList>
            <person name="Schachtman D."/>
        </authorList>
    </citation>
    <scope>NUCLEOTIDE SEQUENCE [LARGE SCALE GENOMIC DNA]</scope>
    <source>
        <strain evidence="4 5">1209</strain>
    </source>
</reference>
<feature type="domain" description="Nitroreductase" evidence="3">
    <location>
        <begin position="18"/>
        <end position="191"/>
    </location>
</feature>
<dbReference type="RefSeq" id="WP_145673732.1">
    <property type="nucleotide sequence ID" value="NZ_VIWO01000010.1"/>
</dbReference>
<dbReference type="PANTHER" id="PTHR43673">
    <property type="entry name" value="NAD(P)H NITROREDUCTASE YDGI-RELATED"/>
    <property type="match status" value="1"/>
</dbReference>
<dbReference type="InterPro" id="IPR000415">
    <property type="entry name" value="Nitroreductase-like"/>
</dbReference>
<evidence type="ECO:0000256" key="1">
    <source>
        <dbReference type="ARBA" id="ARBA00007118"/>
    </source>
</evidence>
<dbReference type="OrthoDB" id="9809288at2"/>
<evidence type="ECO:0000313" key="5">
    <source>
        <dbReference type="Proteomes" id="UP000320811"/>
    </source>
</evidence>
<dbReference type="AlphaFoldDB" id="A0A561PA37"/>
<dbReference type="CDD" id="cd02136">
    <property type="entry name" value="PnbA_NfnB-like"/>
    <property type="match status" value="1"/>
</dbReference>
<proteinExistence type="inferred from homology"/>
<evidence type="ECO:0000313" key="4">
    <source>
        <dbReference type="EMBL" id="TWF34959.1"/>
    </source>
</evidence>
<dbReference type="GO" id="GO:0016491">
    <property type="term" value="F:oxidoreductase activity"/>
    <property type="evidence" value="ECO:0007669"/>
    <property type="project" value="UniProtKB-KW"/>
</dbReference>
<name>A0A561PA37_9BACT</name>
<comment type="similarity">
    <text evidence="1">Belongs to the nitroreductase family.</text>
</comment>
<dbReference type="PANTHER" id="PTHR43673:SF10">
    <property type="entry name" value="NADH DEHYDROGENASE_NAD(P)H NITROREDUCTASE XCC3605-RELATED"/>
    <property type="match status" value="1"/>
</dbReference>
<dbReference type="EMBL" id="VIWO01000010">
    <property type="protein sequence ID" value="TWF34959.1"/>
    <property type="molecule type" value="Genomic_DNA"/>
</dbReference>
<keyword evidence="2" id="KW-0560">Oxidoreductase</keyword>
<protein>
    <submittedName>
        <fullName evidence="4">Nitroreductase</fullName>
    </submittedName>
</protein>
<sequence>MINKVAGEASKTETIKTIYARRAVRKYKDKPVDKKLIEQILDAGRMAPSAMNKQPWKFYVLTNKEMIHAASKEIAGVVLKGTLKSGVSGIAGVLKAASGLLHFAHGIDFNTIRDPVFYGAPVVIFLTAPKNNEWASLDIGLCAQNIMLAAKSLGLDTCPVGFGTYVEKTRIFPRLQIPAAEKVKLTIILGYGDESPKVHKRIKDNLLFIE</sequence>
<organism evidence="4 5">
    <name type="scientific">Chitinophaga polysaccharea</name>
    <dbReference type="NCBI Taxonomy" id="1293035"/>
    <lineage>
        <taxon>Bacteria</taxon>
        <taxon>Pseudomonadati</taxon>
        <taxon>Bacteroidota</taxon>
        <taxon>Chitinophagia</taxon>
        <taxon>Chitinophagales</taxon>
        <taxon>Chitinophagaceae</taxon>
        <taxon>Chitinophaga</taxon>
    </lineage>
</organism>
<keyword evidence="5" id="KW-1185">Reference proteome</keyword>
<comment type="caution">
    <text evidence="4">The sequence shown here is derived from an EMBL/GenBank/DDBJ whole genome shotgun (WGS) entry which is preliminary data.</text>
</comment>
<dbReference type="Proteomes" id="UP000320811">
    <property type="component" value="Unassembled WGS sequence"/>
</dbReference>
<dbReference type="Pfam" id="PF00881">
    <property type="entry name" value="Nitroreductase"/>
    <property type="match status" value="1"/>
</dbReference>
<dbReference type="InterPro" id="IPR029479">
    <property type="entry name" value="Nitroreductase"/>
</dbReference>
<evidence type="ECO:0000256" key="2">
    <source>
        <dbReference type="ARBA" id="ARBA00023002"/>
    </source>
</evidence>
<gene>
    <name evidence="4" type="ORF">FHW36_110160</name>
</gene>